<dbReference type="EMBL" id="JAAKZW010000149">
    <property type="protein sequence ID" value="NGO79413.1"/>
    <property type="molecule type" value="Genomic_DNA"/>
</dbReference>
<dbReference type="AlphaFoldDB" id="A0A6G4XQC5"/>
<evidence type="ECO:0000259" key="5">
    <source>
        <dbReference type="PROSITE" id="PS50977"/>
    </source>
</evidence>
<accession>A0A6G4XQC5</accession>
<dbReference type="InterPro" id="IPR009057">
    <property type="entry name" value="Homeodomain-like_sf"/>
</dbReference>
<dbReference type="Gene3D" id="1.10.357.10">
    <property type="entry name" value="Tetracycline Repressor, domain 2"/>
    <property type="match status" value="1"/>
</dbReference>
<dbReference type="PANTHER" id="PTHR30055:SF234">
    <property type="entry name" value="HTH-TYPE TRANSCRIPTIONAL REGULATOR BETI"/>
    <property type="match status" value="1"/>
</dbReference>
<keyword evidence="1" id="KW-0805">Transcription regulation</keyword>
<dbReference type="Proteomes" id="UP000481109">
    <property type="component" value="Unassembled WGS sequence"/>
</dbReference>
<protein>
    <submittedName>
        <fullName evidence="6">TetR/AcrR family transcriptional regulator</fullName>
    </submittedName>
</protein>
<dbReference type="PROSITE" id="PS50977">
    <property type="entry name" value="HTH_TETR_2"/>
    <property type="match status" value="1"/>
</dbReference>
<name>A0A6G4XQC5_9ACTN</name>
<evidence type="ECO:0000313" key="7">
    <source>
        <dbReference type="Proteomes" id="UP000481109"/>
    </source>
</evidence>
<dbReference type="InterPro" id="IPR001647">
    <property type="entry name" value="HTH_TetR"/>
</dbReference>
<dbReference type="GO" id="GO:0003700">
    <property type="term" value="F:DNA-binding transcription factor activity"/>
    <property type="evidence" value="ECO:0007669"/>
    <property type="project" value="TreeGrafter"/>
</dbReference>
<organism evidence="6 7">
    <name type="scientific">Streptomyces mesophilus</name>
    <dbReference type="NCBI Taxonomy" id="1775132"/>
    <lineage>
        <taxon>Bacteria</taxon>
        <taxon>Bacillati</taxon>
        <taxon>Actinomycetota</taxon>
        <taxon>Actinomycetes</taxon>
        <taxon>Kitasatosporales</taxon>
        <taxon>Streptomycetaceae</taxon>
        <taxon>Streptomyces</taxon>
    </lineage>
</organism>
<dbReference type="PANTHER" id="PTHR30055">
    <property type="entry name" value="HTH-TYPE TRANSCRIPTIONAL REGULATOR RUTR"/>
    <property type="match status" value="1"/>
</dbReference>
<gene>
    <name evidence="6" type="ORF">G6045_27735</name>
</gene>
<dbReference type="PRINTS" id="PR00455">
    <property type="entry name" value="HTHTETR"/>
</dbReference>
<reference evidence="6 7" key="1">
    <citation type="submission" date="2020-02" db="EMBL/GenBank/DDBJ databases">
        <title>Whole-genome analyses of novel actinobacteria.</title>
        <authorList>
            <person name="Sahin N."/>
            <person name="Tokatli A."/>
        </authorList>
    </citation>
    <scope>NUCLEOTIDE SEQUENCE [LARGE SCALE GENOMIC DNA]</scope>
    <source>
        <strain evidence="6 7">YC504</strain>
    </source>
</reference>
<dbReference type="SUPFAM" id="SSF46689">
    <property type="entry name" value="Homeodomain-like"/>
    <property type="match status" value="1"/>
</dbReference>
<dbReference type="GO" id="GO:0000976">
    <property type="term" value="F:transcription cis-regulatory region binding"/>
    <property type="evidence" value="ECO:0007669"/>
    <property type="project" value="TreeGrafter"/>
</dbReference>
<keyword evidence="7" id="KW-1185">Reference proteome</keyword>
<feature type="DNA-binding region" description="H-T-H motif" evidence="4">
    <location>
        <begin position="34"/>
        <end position="53"/>
    </location>
</feature>
<evidence type="ECO:0000256" key="3">
    <source>
        <dbReference type="ARBA" id="ARBA00023163"/>
    </source>
</evidence>
<evidence type="ECO:0000256" key="4">
    <source>
        <dbReference type="PROSITE-ProRule" id="PRU00335"/>
    </source>
</evidence>
<feature type="domain" description="HTH tetR-type" evidence="5">
    <location>
        <begin position="11"/>
        <end position="71"/>
    </location>
</feature>
<dbReference type="Pfam" id="PF00440">
    <property type="entry name" value="TetR_N"/>
    <property type="match status" value="1"/>
</dbReference>
<evidence type="ECO:0000256" key="2">
    <source>
        <dbReference type="ARBA" id="ARBA00023125"/>
    </source>
</evidence>
<evidence type="ECO:0000256" key="1">
    <source>
        <dbReference type="ARBA" id="ARBA00023015"/>
    </source>
</evidence>
<sequence length="358" mass="37304">MARLSRVELQAQNRAKVLAAARAEFAARGFDGAKVDAIAERAGLTRGAVYSNFSGKRALYFSVLAELAQGAPAPEPTKSPAAALKSPATPAEALGAFARVLLTRLPLTSEHGRLGSRLQQEILAEESTRGAYAQLLKLDAILLALCLEALGGDRRMVRAAESALTFLHGARQLADSAPGFVDPFQAVTACERLAVIEDDGSWPPAHLPYGVRAASCDRPWSPPPTTDILRAGPARLQEGVVAVLGLQRLEAVEELVRSAPPGTQVTAVLITTDPHERAPLARLALAELSTCLRSVFPPPLRPALQLAYDESGAVAEAVGLDAGDDSTEAAVRIEGGRIVATATGRGACHAAAAPASVG</sequence>
<dbReference type="InterPro" id="IPR050109">
    <property type="entry name" value="HTH-type_TetR-like_transc_reg"/>
</dbReference>
<keyword evidence="2 4" id="KW-0238">DNA-binding</keyword>
<proteinExistence type="predicted"/>
<keyword evidence="3" id="KW-0804">Transcription</keyword>
<dbReference type="RefSeq" id="WP_165334858.1">
    <property type="nucleotide sequence ID" value="NZ_JAAKZW010000149.1"/>
</dbReference>
<comment type="caution">
    <text evidence="6">The sequence shown here is derived from an EMBL/GenBank/DDBJ whole genome shotgun (WGS) entry which is preliminary data.</text>
</comment>
<evidence type="ECO:0000313" key="6">
    <source>
        <dbReference type="EMBL" id="NGO79413.1"/>
    </source>
</evidence>